<dbReference type="PATRIC" id="fig|33051.4.peg.1066"/>
<organism evidence="2 3">
    <name type="scientific">Sphingomonas sanguinis</name>
    <dbReference type="NCBI Taxonomy" id="33051"/>
    <lineage>
        <taxon>Bacteria</taxon>
        <taxon>Pseudomonadati</taxon>
        <taxon>Pseudomonadota</taxon>
        <taxon>Alphaproteobacteria</taxon>
        <taxon>Sphingomonadales</taxon>
        <taxon>Sphingomonadaceae</taxon>
        <taxon>Sphingomonas</taxon>
    </lineage>
</organism>
<evidence type="ECO:0000256" key="1">
    <source>
        <dbReference type="SAM" id="MobiDB-lite"/>
    </source>
</evidence>
<protein>
    <recommendedName>
        <fullName evidence="4">Lipoprotein</fullName>
    </recommendedName>
</protein>
<feature type="region of interest" description="Disordered" evidence="1">
    <location>
        <begin position="95"/>
        <end position="139"/>
    </location>
</feature>
<dbReference type="Proteomes" id="UP000074072">
    <property type="component" value="Unassembled WGS sequence"/>
</dbReference>
<sequence length="139" mass="14906">MRRAACLLLLTCALSACDQRGSADARIADADAQERARQEKAAKEMVAQTEDQVRVKMLEQRLSALEAQVAAMQADRKLLDAHLVEQRLAQIEAARIETGGDTPIKPAATPTPAAAQGKGRSPSPAPTPSTRKPLVLDLR</sequence>
<dbReference type="EMBL" id="LDTE01000148">
    <property type="protein sequence ID" value="KTT93775.1"/>
    <property type="molecule type" value="Genomic_DNA"/>
</dbReference>
<dbReference type="RefSeq" id="WP_058753634.1">
    <property type="nucleotide sequence ID" value="NZ_LDTE01000148.1"/>
</dbReference>
<reference evidence="2 3" key="1">
    <citation type="journal article" date="2016" name="Front. Microbiol.">
        <title>Genomic Resource of Rice Seed Associated Bacteria.</title>
        <authorList>
            <person name="Midha S."/>
            <person name="Bansal K."/>
            <person name="Sharma S."/>
            <person name="Kumar N."/>
            <person name="Patil P.P."/>
            <person name="Chaudhry V."/>
            <person name="Patil P.B."/>
        </authorList>
    </citation>
    <scope>NUCLEOTIDE SEQUENCE [LARGE SCALE GENOMIC DNA]</scope>
    <source>
        <strain evidence="2 3">SB4</strain>
    </source>
</reference>
<dbReference type="OrthoDB" id="7585679at2"/>
<gene>
    <name evidence="2" type="ORF">SB4_17840</name>
</gene>
<dbReference type="PROSITE" id="PS51257">
    <property type="entry name" value="PROKAR_LIPOPROTEIN"/>
    <property type="match status" value="1"/>
</dbReference>
<comment type="caution">
    <text evidence="2">The sequence shown here is derived from an EMBL/GenBank/DDBJ whole genome shotgun (WGS) entry which is preliminary data.</text>
</comment>
<name>A0A147IJL1_9SPHN</name>
<accession>A0A147IJL1</accession>
<feature type="compositionally biased region" description="Low complexity" evidence="1">
    <location>
        <begin position="106"/>
        <end position="115"/>
    </location>
</feature>
<evidence type="ECO:0000313" key="2">
    <source>
        <dbReference type="EMBL" id="KTT93775.1"/>
    </source>
</evidence>
<evidence type="ECO:0008006" key="4">
    <source>
        <dbReference type="Google" id="ProtNLM"/>
    </source>
</evidence>
<evidence type="ECO:0000313" key="3">
    <source>
        <dbReference type="Proteomes" id="UP000074072"/>
    </source>
</evidence>
<dbReference type="AlphaFoldDB" id="A0A147IJL1"/>
<proteinExistence type="predicted"/>